<dbReference type="AlphaFoldDB" id="A0A0F9T6F6"/>
<proteinExistence type="predicted"/>
<evidence type="ECO:0000313" key="1">
    <source>
        <dbReference type="EMBL" id="KKN37093.1"/>
    </source>
</evidence>
<protein>
    <submittedName>
        <fullName evidence="1">Uncharacterized protein</fullName>
    </submittedName>
</protein>
<sequence>MKMAQLTKSQKETLRQLAKAIESTVSMSNADFERAFGIQKRSSS</sequence>
<organism evidence="1">
    <name type="scientific">marine sediment metagenome</name>
    <dbReference type="NCBI Taxonomy" id="412755"/>
    <lineage>
        <taxon>unclassified sequences</taxon>
        <taxon>metagenomes</taxon>
        <taxon>ecological metagenomes</taxon>
    </lineage>
</organism>
<gene>
    <name evidence="1" type="ORF">LCGC14_0767070</name>
</gene>
<dbReference type="EMBL" id="LAZR01001921">
    <property type="protein sequence ID" value="KKN37093.1"/>
    <property type="molecule type" value="Genomic_DNA"/>
</dbReference>
<comment type="caution">
    <text evidence="1">The sequence shown here is derived from an EMBL/GenBank/DDBJ whole genome shotgun (WGS) entry which is preliminary data.</text>
</comment>
<name>A0A0F9T6F6_9ZZZZ</name>
<accession>A0A0F9T6F6</accession>
<reference evidence="1" key="1">
    <citation type="journal article" date="2015" name="Nature">
        <title>Complex archaea that bridge the gap between prokaryotes and eukaryotes.</title>
        <authorList>
            <person name="Spang A."/>
            <person name="Saw J.H."/>
            <person name="Jorgensen S.L."/>
            <person name="Zaremba-Niedzwiedzka K."/>
            <person name="Martijn J."/>
            <person name="Lind A.E."/>
            <person name="van Eijk R."/>
            <person name="Schleper C."/>
            <person name="Guy L."/>
            <person name="Ettema T.J."/>
        </authorList>
    </citation>
    <scope>NUCLEOTIDE SEQUENCE</scope>
</reference>